<dbReference type="KEGG" id="mlo:mlr7518"/>
<name>Q985V1_RHILO</name>
<organism evidence="2 3">
    <name type="scientific">Mesorhizobium japonicum (strain LMG 29417 / CECT 9101 / MAFF 303099)</name>
    <name type="common">Mesorhizobium loti (strain MAFF 303099)</name>
    <dbReference type="NCBI Taxonomy" id="266835"/>
    <lineage>
        <taxon>Bacteria</taxon>
        <taxon>Pseudomonadati</taxon>
        <taxon>Pseudomonadota</taxon>
        <taxon>Alphaproteobacteria</taxon>
        <taxon>Hyphomicrobiales</taxon>
        <taxon>Phyllobacteriaceae</taxon>
        <taxon>Mesorhizobium</taxon>
    </lineage>
</organism>
<dbReference type="Proteomes" id="UP000000552">
    <property type="component" value="Chromosome"/>
</dbReference>
<feature type="compositionally biased region" description="Basic residues" evidence="1">
    <location>
        <begin position="284"/>
        <end position="295"/>
    </location>
</feature>
<evidence type="ECO:0000313" key="3">
    <source>
        <dbReference type="Proteomes" id="UP000000552"/>
    </source>
</evidence>
<accession>Q985V1</accession>
<feature type="region of interest" description="Disordered" evidence="1">
    <location>
        <begin position="274"/>
        <end position="295"/>
    </location>
</feature>
<reference evidence="2 3" key="1">
    <citation type="journal article" date="2000" name="DNA Res.">
        <title>Complete genome structure of the nitrogen-fixing symbiotic bacterium Mesorhizobium loti.</title>
        <authorList>
            <person name="Kaneko T."/>
            <person name="Nakamura Y."/>
            <person name="Sato S."/>
            <person name="Asamizu E."/>
            <person name="Kato T."/>
            <person name="Sasamoto S."/>
            <person name="Watanabe A."/>
            <person name="Idesawa K."/>
            <person name="Ishikawa A."/>
            <person name="Kawashima K."/>
            <person name="Kimura T."/>
            <person name="Kishida Y."/>
            <person name="Kiyokawa C."/>
            <person name="Kohara M."/>
            <person name="Matsumoto M."/>
            <person name="Matsuno A."/>
            <person name="Mochizuki Y."/>
            <person name="Nakayama S."/>
            <person name="Nakazaki N."/>
            <person name="Shimpo S."/>
            <person name="Sugimoto M."/>
            <person name="Takeuchi C."/>
            <person name="Yamada M."/>
            <person name="Tabata S."/>
        </authorList>
    </citation>
    <scope>NUCLEOTIDE SEQUENCE [LARGE SCALE GENOMIC DNA]</scope>
    <source>
        <strain evidence="3">LMG 29417 / CECT 9101 / MAFF 303099</strain>
    </source>
</reference>
<dbReference type="EMBL" id="BA000012">
    <property type="protein sequence ID" value="BAB53961.1"/>
    <property type="molecule type" value="Genomic_DNA"/>
</dbReference>
<evidence type="ECO:0000256" key="1">
    <source>
        <dbReference type="SAM" id="MobiDB-lite"/>
    </source>
</evidence>
<protein>
    <submittedName>
        <fullName evidence="2">Mlr7518 protein</fullName>
    </submittedName>
</protein>
<gene>
    <name evidence="2" type="ordered locus">mlr7518</name>
</gene>
<dbReference type="eggNOG" id="ENOG503349C">
    <property type="taxonomic scope" value="Bacteria"/>
</dbReference>
<sequence length="295" mass="31259">MLPRAYSHIACLSPVAAWLSVHHKVVNFCAGSSRIFAAALIYVTSFTRGKCSFMAFRTLSGRFLAGLALTGFMLAAAGCQSGDNGILNLGFGKKDPTAPPPPQDPKILASQLNAYCPRVTVRDGTAFFNTYANEVKKAKPKLKKTGDAAADAAAQAAADAAAATPPDDSARIIYQASIADVTRDCSRADGQLAMKIAVAGKIVPGPKFTPGTITMPIRTAVMHGTDVLYSQIHQYQVQVTDPSVATQFVFTDSNVVVPAPTAQDYQVYAGYDETAPKATTDKPKKTHRKKAATTN</sequence>
<proteinExistence type="predicted"/>
<evidence type="ECO:0000313" key="2">
    <source>
        <dbReference type="EMBL" id="BAB53961.1"/>
    </source>
</evidence>
<dbReference type="AlphaFoldDB" id="Q985V1"/>
<dbReference type="HOGENOM" id="CLU_100559_0_0_5"/>